<dbReference type="Proteomes" id="UP000774326">
    <property type="component" value="Unassembled WGS sequence"/>
</dbReference>
<name>A0A9P8QEQ2_WICPI</name>
<reference evidence="1" key="1">
    <citation type="journal article" date="2021" name="Open Biol.">
        <title>Shared evolutionary footprints suggest mitochondrial oxidative damage underlies multiple complex I losses in fungi.</title>
        <authorList>
            <person name="Schikora-Tamarit M.A."/>
            <person name="Marcet-Houben M."/>
            <person name="Nosek J."/>
            <person name="Gabaldon T."/>
        </authorList>
    </citation>
    <scope>NUCLEOTIDE SEQUENCE</scope>
    <source>
        <strain evidence="1">CBS2887</strain>
    </source>
</reference>
<organism evidence="1 2">
    <name type="scientific">Wickerhamomyces pijperi</name>
    <name type="common">Yeast</name>
    <name type="synonym">Pichia pijperi</name>
    <dbReference type="NCBI Taxonomy" id="599730"/>
    <lineage>
        <taxon>Eukaryota</taxon>
        <taxon>Fungi</taxon>
        <taxon>Dikarya</taxon>
        <taxon>Ascomycota</taxon>
        <taxon>Saccharomycotina</taxon>
        <taxon>Saccharomycetes</taxon>
        <taxon>Phaffomycetales</taxon>
        <taxon>Wickerhamomycetaceae</taxon>
        <taxon>Wickerhamomyces</taxon>
    </lineage>
</organism>
<protein>
    <submittedName>
        <fullName evidence="1">Uncharacterized protein</fullName>
    </submittedName>
</protein>
<sequence>MKSNLSFKIQWKTFMNNENNVNMAGIKMNSLLNIDKAINELKTANLDQSMICSTSISRSSPKNIICRTLASAKAIDNSQLAQITVLKPSVRRIPAL</sequence>
<dbReference type="EMBL" id="JAEUBG010000596">
    <property type="protein sequence ID" value="KAH3687909.1"/>
    <property type="molecule type" value="Genomic_DNA"/>
</dbReference>
<reference evidence="1" key="2">
    <citation type="submission" date="2021-01" db="EMBL/GenBank/DDBJ databases">
        <authorList>
            <person name="Schikora-Tamarit M.A."/>
        </authorList>
    </citation>
    <scope>NUCLEOTIDE SEQUENCE</scope>
    <source>
        <strain evidence="1">CBS2887</strain>
    </source>
</reference>
<gene>
    <name evidence="1" type="ORF">WICPIJ_001126</name>
</gene>
<evidence type="ECO:0000313" key="1">
    <source>
        <dbReference type="EMBL" id="KAH3687909.1"/>
    </source>
</evidence>
<proteinExistence type="predicted"/>
<accession>A0A9P8QEQ2</accession>
<evidence type="ECO:0000313" key="2">
    <source>
        <dbReference type="Proteomes" id="UP000774326"/>
    </source>
</evidence>
<comment type="caution">
    <text evidence="1">The sequence shown here is derived from an EMBL/GenBank/DDBJ whole genome shotgun (WGS) entry which is preliminary data.</text>
</comment>
<dbReference type="AlphaFoldDB" id="A0A9P8QEQ2"/>
<keyword evidence="2" id="KW-1185">Reference proteome</keyword>